<dbReference type="GO" id="GO:0000981">
    <property type="term" value="F:DNA-binding transcription factor activity, RNA polymerase II-specific"/>
    <property type="evidence" value="ECO:0007669"/>
    <property type="project" value="TreeGrafter"/>
</dbReference>
<evidence type="ECO:0000259" key="3">
    <source>
        <dbReference type="SMART" id="SM01046"/>
    </source>
</evidence>
<dbReference type="GO" id="GO:0005667">
    <property type="term" value="C:transcription regulator complex"/>
    <property type="evidence" value="ECO:0007669"/>
    <property type="project" value="TreeGrafter"/>
</dbReference>
<organism evidence="4 5">
    <name type="scientific">Fasciola gigantica</name>
    <name type="common">Giant liver fluke</name>
    <dbReference type="NCBI Taxonomy" id="46835"/>
    <lineage>
        <taxon>Eukaryota</taxon>
        <taxon>Metazoa</taxon>
        <taxon>Spiralia</taxon>
        <taxon>Lophotrochozoa</taxon>
        <taxon>Platyhelminthes</taxon>
        <taxon>Trematoda</taxon>
        <taxon>Digenea</taxon>
        <taxon>Plagiorchiida</taxon>
        <taxon>Echinostomata</taxon>
        <taxon>Echinostomatoidea</taxon>
        <taxon>Fasciolidae</taxon>
        <taxon>Fasciola</taxon>
    </lineage>
</organism>
<evidence type="ECO:0000256" key="1">
    <source>
        <dbReference type="ARBA" id="ARBA00009513"/>
    </source>
</evidence>
<reference evidence="4 5" key="1">
    <citation type="submission" date="2019-04" db="EMBL/GenBank/DDBJ databases">
        <title>Annotation for the trematode Fasciola gigantica.</title>
        <authorList>
            <person name="Choi Y.-J."/>
        </authorList>
    </citation>
    <scope>NUCLEOTIDE SEQUENCE [LARGE SCALE GENOMIC DNA]</scope>
    <source>
        <strain evidence="4">Uganda_cow_1</strain>
    </source>
</reference>
<keyword evidence="5" id="KW-1185">Reference proteome</keyword>
<dbReference type="STRING" id="46835.A0A504Z9E1"/>
<name>A0A504Z9E1_FASGI</name>
<feature type="region of interest" description="Disordered" evidence="2">
    <location>
        <begin position="522"/>
        <end position="542"/>
    </location>
</feature>
<evidence type="ECO:0000256" key="2">
    <source>
        <dbReference type="SAM" id="MobiDB-lite"/>
    </source>
</evidence>
<dbReference type="InterPro" id="IPR003380">
    <property type="entry name" value="SKI/SNO/DAC"/>
</dbReference>
<sequence length="596" mass="66574">MILGRDRDGSCGQSCEQPLDFSMTTTKACGNVESPAIHQSSVRIKKERRRFSSSASTAILPLVNREEHEDQNTVLHDVIYNVVVRGESLVCLEIGGIQRLCLAQISSTLLRNFSYNEIHNRRVALGITCVQCSPAQLELLRESGAMPASSRRCGTITRREAERLVKSFLDEPEHPKLPDGFAFDVIHHCGWGCTGQFVPSRYNSSRAKCVRCSVCQAYFSPNKFVFHSHLPQSTGIPPNPEYRHPDAANFNAWRRHLFLAQTDPSVDLIYAWEDVKAMFNGGNRKRGSNPSIRSTSQSSSEGRPNSTCRVLFYEEEYEQTSESAHGSKANMKNYDPEQGFRMGLTTSPEESSKRNRPVSTGTYLNEKCSNEIRKQKQSSQSPANFFVRQMLNQIDRESNLERPLLGPSCDIVDESPEQKLFASRNSRMYNLLNSSVKELGHHINSTGSTSQTMQSAPISSATRRAFKVGVNLATSFNSQERKSLTECSTVAALTDDVSFHNFTSRFNTRDAFLTGAKPAPTSNLTTSSPFQSPFFTDKPDSESSSGDHPWSVLFAHKFWQSACTSFSVNSPQWLDCIDGMRTRLDSTVALEEGKRS</sequence>
<dbReference type="GO" id="GO:0000978">
    <property type="term" value="F:RNA polymerase II cis-regulatory region sequence-specific DNA binding"/>
    <property type="evidence" value="ECO:0007669"/>
    <property type="project" value="TreeGrafter"/>
</dbReference>
<dbReference type="GO" id="GO:0046332">
    <property type="term" value="F:SMAD binding"/>
    <property type="evidence" value="ECO:0007669"/>
    <property type="project" value="InterPro"/>
</dbReference>
<dbReference type="SMART" id="SM01046">
    <property type="entry name" value="c-SKI_SMAD_bind"/>
    <property type="match status" value="1"/>
</dbReference>
<comment type="caution">
    <text evidence="4">The sequence shown here is derived from an EMBL/GenBank/DDBJ whole genome shotgun (WGS) entry which is preliminary data.</text>
</comment>
<feature type="compositionally biased region" description="Polar residues" evidence="2">
    <location>
        <begin position="522"/>
        <end position="534"/>
    </location>
</feature>
<dbReference type="Gene3D" id="3.10.390.10">
    <property type="entry name" value="SAND domain-like"/>
    <property type="match status" value="1"/>
</dbReference>
<dbReference type="AlphaFoldDB" id="A0A504Z9E1"/>
<dbReference type="InterPro" id="IPR023216">
    <property type="entry name" value="Tscrpt_reg_SKI_SnoN"/>
</dbReference>
<accession>A0A504Z9E1</accession>
<proteinExistence type="inferred from homology"/>
<dbReference type="SUPFAM" id="SSF63763">
    <property type="entry name" value="SAND domain-like"/>
    <property type="match status" value="1"/>
</dbReference>
<feature type="region of interest" description="Disordered" evidence="2">
    <location>
        <begin position="281"/>
        <end position="305"/>
    </location>
</feature>
<evidence type="ECO:0000313" key="4">
    <source>
        <dbReference type="EMBL" id="TPP66468.1"/>
    </source>
</evidence>
<dbReference type="GO" id="GO:0000122">
    <property type="term" value="P:negative regulation of transcription by RNA polymerase II"/>
    <property type="evidence" value="ECO:0007669"/>
    <property type="project" value="TreeGrafter"/>
</dbReference>
<comment type="similarity">
    <text evidence="1">Belongs to the SKI family.</text>
</comment>
<dbReference type="Gene3D" id="3.10.260.20">
    <property type="entry name" value="Ski"/>
    <property type="match status" value="1"/>
</dbReference>
<dbReference type="InterPro" id="IPR010919">
    <property type="entry name" value="SAND-like_dom_sf"/>
</dbReference>
<dbReference type="Pfam" id="PF08782">
    <property type="entry name" value="c-SKI_SMAD_bind"/>
    <property type="match status" value="1"/>
</dbReference>
<feature type="region of interest" description="Disordered" evidence="2">
    <location>
        <begin position="338"/>
        <end position="362"/>
    </location>
</feature>
<dbReference type="GO" id="GO:0005634">
    <property type="term" value="C:nucleus"/>
    <property type="evidence" value="ECO:0007669"/>
    <property type="project" value="TreeGrafter"/>
</dbReference>
<dbReference type="GO" id="GO:0005737">
    <property type="term" value="C:cytoplasm"/>
    <property type="evidence" value="ECO:0007669"/>
    <property type="project" value="TreeGrafter"/>
</dbReference>
<dbReference type="OrthoDB" id="3938623at2759"/>
<dbReference type="PANTHER" id="PTHR10005:SF26">
    <property type="entry name" value="CORL"/>
    <property type="match status" value="1"/>
</dbReference>
<dbReference type="InterPro" id="IPR009061">
    <property type="entry name" value="DNA-bd_dom_put_sf"/>
</dbReference>
<dbReference type="Proteomes" id="UP000316759">
    <property type="component" value="Unassembled WGS sequence"/>
</dbReference>
<dbReference type="SUPFAM" id="SSF46955">
    <property type="entry name" value="Putative DNA-binding domain"/>
    <property type="match status" value="1"/>
</dbReference>
<evidence type="ECO:0000313" key="5">
    <source>
        <dbReference type="Proteomes" id="UP000316759"/>
    </source>
</evidence>
<dbReference type="Pfam" id="PF02437">
    <property type="entry name" value="Ski_Sno_DHD"/>
    <property type="match status" value="1"/>
</dbReference>
<feature type="compositionally biased region" description="Polar residues" evidence="2">
    <location>
        <begin position="288"/>
        <end position="305"/>
    </location>
</feature>
<gene>
    <name evidence="4" type="ORF">FGIG_03196</name>
</gene>
<dbReference type="InterPro" id="IPR037000">
    <property type="entry name" value="Ski_DNA-bd_sf"/>
</dbReference>
<dbReference type="PANTHER" id="PTHR10005">
    <property type="entry name" value="SKI ONCOGENE-RELATED"/>
    <property type="match status" value="1"/>
</dbReference>
<dbReference type="GO" id="GO:0030514">
    <property type="term" value="P:negative regulation of BMP signaling pathway"/>
    <property type="evidence" value="ECO:0007669"/>
    <property type="project" value="TreeGrafter"/>
</dbReference>
<dbReference type="InterPro" id="IPR014890">
    <property type="entry name" value="c-SKI_SMAD4-bd_dom"/>
</dbReference>
<feature type="domain" description="c-SKI SMAD4-binding" evidence="3">
    <location>
        <begin position="182"/>
        <end position="280"/>
    </location>
</feature>
<protein>
    <submittedName>
        <fullName evidence="4">SKI family transcriptional corepressor 1</fullName>
    </submittedName>
</protein>
<dbReference type="EMBL" id="SUNJ01001783">
    <property type="protein sequence ID" value="TPP66468.1"/>
    <property type="molecule type" value="Genomic_DNA"/>
</dbReference>